<evidence type="ECO:0000313" key="3">
    <source>
        <dbReference type="EMBL" id="SER34473.1"/>
    </source>
</evidence>
<keyword evidence="2" id="KW-0732">Signal</keyword>
<dbReference type="RefSeq" id="WP_074998281.1">
    <property type="nucleotide sequence ID" value="NZ_FOGO01000001.1"/>
</dbReference>
<feature type="region of interest" description="Disordered" evidence="1">
    <location>
        <begin position="30"/>
        <end position="67"/>
    </location>
</feature>
<evidence type="ECO:0000256" key="1">
    <source>
        <dbReference type="SAM" id="MobiDB-lite"/>
    </source>
</evidence>
<accession>A0A1H9NGF0</accession>
<dbReference type="OrthoDB" id="3366637at2"/>
<dbReference type="Proteomes" id="UP000182841">
    <property type="component" value="Unassembled WGS sequence"/>
</dbReference>
<feature type="chain" id="PRO_5010367837" evidence="2">
    <location>
        <begin position="28"/>
        <end position="242"/>
    </location>
</feature>
<evidence type="ECO:0000313" key="4">
    <source>
        <dbReference type="Proteomes" id="UP000182841"/>
    </source>
</evidence>
<organism evidence="3 4">
    <name type="scientific">Streptomyces qinglanensis</name>
    <dbReference type="NCBI Taxonomy" id="943816"/>
    <lineage>
        <taxon>Bacteria</taxon>
        <taxon>Bacillati</taxon>
        <taxon>Actinomycetota</taxon>
        <taxon>Actinomycetes</taxon>
        <taxon>Kitasatosporales</taxon>
        <taxon>Streptomycetaceae</taxon>
        <taxon>Streptomyces</taxon>
    </lineage>
</organism>
<sequence>MSWTRARRTAAAAAISGLLALVPAAPAAPAAGSAGERAGRTPSSGAAAAERAAAPTPPPPRLPRNFTGKGRWIVRDLGIEVPFRWAGRDGDSQMVAGGPQYPIWFTNLIYRGTLYTLTYKWPGLTEHPCSKIPGFDRERLNELLAKARFVGRETLERTPRRQVNHWRVGVVLPQRPPGNHLRFPLALGDVYVDQRDPGTFWQVLQFGVQNLYDPELDEWLVMKTFAHRPGEVELPRRCRTAS</sequence>
<reference evidence="4" key="1">
    <citation type="submission" date="2016-10" db="EMBL/GenBank/DDBJ databases">
        <authorList>
            <person name="Varghese N."/>
            <person name="Submissions S."/>
        </authorList>
    </citation>
    <scope>NUCLEOTIDE SEQUENCE [LARGE SCALE GENOMIC DNA]</scope>
    <source>
        <strain evidence="4">CGMCC 4.6825</strain>
    </source>
</reference>
<dbReference type="AlphaFoldDB" id="A0A1H9NGF0"/>
<proteinExistence type="predicted"/>
<feature type="signal peptide" evidence="2">
    <location>
        <begin position="1"/>
        <end position="27"/>
    </location>
</feature>
<gene>
    <name evidence="3" type="ORF">SAMN05421870_101335</name>
</gene>
<protein>
    <submittedName>
        <fullName evidence="3">Uncharacterized protein</fullName>
    </submittedName>
</protein>
<keyword evidence="4" id="KW-1185">Reference proteome</keyword>
<evidence type="ECO:0000256" key="2">
    <source>
        <dbReference type="SAM" id="SignalP"/>
    </source>
</evidence>
<name>A0A1H9NGF0_9ACTN</name>
<dbReference type="EMBL" id="FOGO01000001">
    <property type="protein sequence ID" value="SER34473.1"/>
    <property type="molecule type" value="Genomic_DNA"/>
</dbReference>